<dbReference type="SMART" id="SM00387">
    <property type="entry name" value="HATPase_c"/>
    <property type="match status" value="1"/>
</dbReference>
<protein>
    <recommendedName>
        <fullName evidence="3">histidine kinase</fullName>
        <ecNumber evidence="3">2.7.13.3</ecNumber>
    </recommendedName>
</protein>
<evidence type="ECO:0000313" key="10">
    <source>
        <dbReference type="Proteomes" id="UP000774750"/>
    </source>
</evidence>
<dbReference type="AlphaFoldDB" id="A0A939BDR9"/>
<dbReference type="InterPro" id="IPR005467">
    <property type="entry name" value="His_kinase_dom"/>
</dbReference>
<dbReference type="GO" id="GO:0016036">
    <property type="term" value="P:cellular response to phosphate starvation"/>
    <property type="evidence" value="ECO:0007669"/>
    <property type="project" value="TreeGrafter"/>
</dbReference>
<dbReference type="GO" id="GO:0000155">
    <property type="term" value="F:phosphorelay sensor kinase activity"/>
    <property type="evidence" value="ECO:0007669"/>
    <property type="project" value="TreeGrafter"/>
</dbReference>
<dbReference type="GO" id="GO:0004721">
    <property type="term" value="F:phosphoprotein phosphatase activity"/>
    <property type="evidence" value="ECO:0007669"/>
    <property type="project" value="TreeGrafter"/>
</dbReference>
<dbReference type="SUPFAM" id="SSF55874">
    <property type="entry name" value="ATPase domain of HSP90 chaperone/DNA topoisomerase II/histidine kinase"/>
    <property type="match status" value="1"/>
</dbReference>
<dbReference type="InterPro" id="IPR036890">
    <property type="entry name" value="HATPase_C_sf"/>
</dbReference>
<dbReference type="GO" id="GO:0005886">
    <property type="term" value="C:plasma membrane"/>
    <property type="evidence" value="ECO:0007669"/>
    <property type="project" value="TreeGrafter"/>
</dbReference>
<keyword evidence="6 9" id="KW-0418">Kinase</keyword>
<evidence type="ECO:0000256" key="4">
    <source>
        <dbReference type="ARBA" id="ARBA00022553"/>
    </source>
</evidence>
<organism evidence="9 10">
    <name type="scientific">Merdimmobilis hominis</name>
    <dbReference type="NCBI Taxonomy" id="2897707"/>
    <lineage>
        <taxon>Bacteria</taxon>
        <taxon>Bacillati</taxon>
        <taxon>Bacillota</taxon>
        <taxon>Clostridia</taxon>
        <taxon>Eubacteriales</taxon>
        <taxon>Oscillospiraceae</taxon>
        <taxon>Merdimmobilis</taxon>
    </lineage>
</organism>
<reference evidence="9" key="2">
    <citation type="journal article" date="2021" name="Sci. Rep.">
        <title>The distribution of antibiotic resistance genes in chicken gut microbiota commensals.</title>
        <authorList>
            <person name="Juricova H."/>
            <person name="Matiasovicova J."/>
            <person name="Kubasova T."/>
            <person name="Cejkova D."/>
            <person name="Rychlik I."/>
        </authorList>
    </citation>
    <scope>NUCLEOTIDE SEQUENCE</scope>
    <source>
        <strain evidence="9">An559</strain>
    </source>
</reference>
<proteinExistence type="predicted"/>
<dbReference type="PANTHER" id="PTHR45453">
    <property type="entry name" value="PHOSPHATE REGULON SENSOR PROTEIN PHOR"/>
    <property type="match status" value="1"/>
</dbReference>
<comment type="caution">
    <text evidence="9">The sequence shown here is derived from an EMBL/GenBank/DDBJ whole genome shotgun (WGS) entry which is preliminary data.</text>
</comment>
<dbReference type="Pfam" id="PF02518">
    <property type="entry name" value="HATPase_c"/>
    <property type="match status" value="1"/>
</dbReference>
<name>A0A939BDR9_9FIRM</name>
<dbReference type="EMBL" id="JACJKY010000006">
    <property type="protein sequence ID" value="MBM6920545.1"/>
    <property type="molecule type" value="Genomic_DNA"/>
</dbReference>
<sequence>MEASLDFIDWILHSEKTAAFLCDQNLCVTKNGGAPVKEGKTLYELFPALADEFCHAKSTLCQNAPFFSTKFELFLKNTTLLILPTQNPDVFLGIFSNDETGKKESADLIAQISDRYRSPVSNILNILSVLSSGMQGEAHERERAYLNAAARECYAILRGVMPANDYYLLVNHRMPCTRNPQLLDSFLADICAALRSFFRKTEYEIVFSAEQTAVCASFDARLLSLAVFHLVANAAAFSPQDSRITVSLRVIKDRAVITVRDEGDGIAPEELSRVFEPFYTSHRTAVPEEKMGMGLGLPIVREIMALHDGSAAITSTVNQGTSVSLTLPLCEEVPAKMMHSDTAKYAADKFSDLYILFADLCQINLFY</sequence>
<dbReference type="PROSITE" id="PS50109">
    <property type="entry name" value="HIS_KIN"/>
    <property type="match status" value="1"/>
</dbReference>
<comment type="catalytic activity">
    <reaction evidence="1">
        <text>ATP + protein L-histidine = ADP + protein N-phospho-L-histidine.</text>
        <dbReference type="EC" id="2.7.13.3"/>
    </reaction>
</comment>
<dbReference type="PANTHER" id="PTHR45453:SF1">
    <property type="entry name" value="PHOSPHATE REGULON SENSOR PROTEIN PHOR"/>
    <property type="match status" value="1"/>
</dbReference>
<keyword evidence="5" id="KW-0808">Transferase</keyword>
<evidence type="ECO:0000256" key="1">
    <source>
        <dbReference type="ARBA" id="ARBA00000085"/>
    </source>
</evidence>
<comment type="subcellular location">
    <subcellularLocation>
        <location evidence="2">Membrane</location>
    </subcellularLocation>
</comment>
<evidence type="ECO:0000256" key="7">
    <source>
        <dbReference type="ARBA" id="ARBA00023012"/>
    </source>
</evidence>
<evidence type="ECO:0000256" key="3">
    <source>
        <dbReference type="ARBA" id="ARBA00012438"/>
    </source>
</evidence>
<keyword evidence="4" id="KW-0597">Phosphoprotein</keyword>
<dbReference type="RefSeq" id="WP_204445529.1">
    <property type="nucleotide sequence ID" value="NZ_JACJKY010000006.1"/>
</dbReference>
<dbReference type="InterPro" id="IPR004358">
    <property type="entry name" value="Sig_transdc_His_kin-like_C"/>
</dbReference>
<dbReference type="InterPro" id="IPR003594">
    <property type="entry name" value="HATPase_dom"/>
</dbReference>
<evidence type="ECO:0000259" key="8">
    <source>
        <dbReference type="PROSITE" id="PS50109"/>
    </source>
</evidence>
<evidence type="ECO:0000256" key="5">
    <source>
        <dbReference type="ARBA" id="ARBA00022679"/>
    </source>
</evidence>
<dbReference type="EC" id="2.7.13.3" evidence="3"/>
<gene>
    <name evidence="9" type="ORF">H6A12_05165</name>
</gene>
<dbReference type="Proteomes" id="UP000774750">
    <property type="component" value="Unassembled WGS sequence"/>
</dbReference>
<dbReference type="Gene3D" id="3.30.565.10">
    <property type="entry name" value="Histidine kinase-like ATPase, C-terminal domain"/>
    <property type="match status" value="1"/>
</dbReference>
<reference evidence="9" key="1">
    <citation type="submission" date="2020-08" db="EMBL/GenBank/DDBJ databases">
        <authorList>
            <person name="Cejkova D."/>
            <person name="Kubasova T."/>
            <person name="Jahodarova E."/>
            <person name="Rychlik I."/>
        </authorList>
    </citation>
    <scope>NUCLEOTIDE SEQUENCE</scope>
    <source>
        <strain evidence="9">An559</strain>
    </source>
</reference>
<feature type="domain" description="Histidine kinase" evidence="8">
    <location>
        <begin position="111"/>
        <end position="331"/>
    </location>
</feature>
<evidence type="ECO:0000256" key="2">
    <source>
        <dbReference type="ARBA" id="ARBA00004370"/>
    </source>
</evidence>
<keyword evidence="7" id="KW-0902">Two-component regulatory system</keyword>
<dbReference type="PRINTS" id="PR00344">
    <property type="entry name" value="BCTRLSENSOR"/>
</dbReference>
<keyword evidence="10" id="KW-1185">Reference proteome</keyword>
<evidence type="ECO:0000313" key="9">
    <source>
        <dbReference type="EMBL" id="MBM6920545.1"/>
    </source>
</evidence>
<evidence type="ECO:0000256" key="6">
    <source>
        <dbReference type="ARBA" id="ARBA00022777"/>
    </source>
</evidence>
<accession>A0A939BDR9</accession>
<dbReference type="InterPro" id="IPR050351">
    <property type="entry name" value="BphY/WalK/GraS-like"/>
</dbReference>